<evidence type="ECO:0000313" key="2">
    <source>
        <dbReference type="Proteomes" id="UP001182303"/>
    </source>
</evidence>
<dbReference type="SUPFAM" id="SSF50998">
    <property type="entry name" value="Quinoprotein alcohol dehydrogenase-like"/>
    <property type="match status" value="1"/>
</dbReference>
<gene>
    <name evidence="1" type="ORF">P9J83_11900</name>
</gene>
<dbReference type="Proteomes" id="UP001182303">
    <property type="component" value="Unassembled WGS sequence"/>
</dbReference>
<comment type="caution">
    <text evidence="1">The sequence shown here is derived from an EMBL/GenBank/DDBJ whole genome shotgun (WGS) entry which is preliminary data.</text>
</comment>
<evidence type="ECO:0000313" key="1">
    <source>
        <dbReference type="EMBL" id="MDS1004194.1"/>
    </source>
</evidence>
<organism evidence="1 2">
    <name type="scientific">Clostridium sporogenes</name>
    <dbReference type="NCBI Taxonomy" id="1509"/>
    <lineage>
        <taxon>Bacteria</taxon>
        <taxon>Bacillati</taxon>
        <taxon>Bacillota</taxon>
        <taxon>Clostridia</taxon>
        <taxon>Eubacteriales</taxon>
        <taxon>Clostridiaceae</taxon>
        <taxon>Clostridium</taxon>
    </lineage>
</organism>
<protein>
    <submittedName>
        <fullName evidence="1">Uncharacterized protein</fullName>
    </submittedName>
</protein>
<sequence>MATFNGIIQLGTFYHNGEALSLPTRPWWSKNYPGNLSGKGNGNTSQFSGNMSDWTIGDTSSDDNKKLRWVKIKDGNRTLLICDRNILNNMHWDALNNAGYVDGTNITIDGNEYLCRLLSGGETYRVKDNRYSGGTPTDNEWDRFICNEDNIKGLPIPQDYDLANIDDTYKSFDGNHNQTWHWWGSRSWCKETYTESSSYHIFRGDASARYLLEYSTYNGNLGWRPVLEYIETDPPEKPVIIEPIGTETAPLVTNTKPIKIETTFHNPSGTFKHMDYEIWDLDLNKRVTNIRVFKTTDVVSIPGEIGHRYKLMVTHTNTADQVSSQTISYFIWGMLNKYKLSEPITVKQYDKIKSYTSGENLIMKPQTFPETENSRLRLVPETMNNLTAGETNTKELEFSASTKQPTIGDRLIKNKEIYTVSEVIGGTTETNIASEVYKVTDVDKPNLLFSRGTGQKAYVHNGRVYIPTISVRDTNPKYGINIKSIALDGTAPQAHGAMNSNTLESVAITGKDNKVYLVIAEPKKFTLWVIDTDTGKPKFSSIDMANTILSVSATVDSKTNHLVVATKEYNSSTSTYHIVCYWFDVSNPDKITTFTSHVFYNDSNINNVSFPFVTDTQNYREGNISISFVKKYSETQLQLVEAIYTSSGQVGNVSRGLQDGINAVNSRVYSKLFKDDDGKFTWMIAYSYQEGANKMKVATYAQIKENGSYQNYWTTLTPEYIKIPFLRLTYDKLHGFMLLYSFSDDTINQTSTQSAERTWGEISEVTKVVNRDSAQVFEIVDYNPYAYGKYPGLLLLEYDASNRTDRIMLRSDYAMEAPKENKLVLDRPITTQAGEVIKFLDYDLEVKAGEETAKIKPTNITNDYYEYDAEFEKKQEERKVTVVGRNSKLTTLYYYNY</sequence>
<dbReference type="InterPro" id="IPR011047">
    <property type="entry name" value="Quinoprotein_ADH-like_sf"/>
</dbReference>
<proteinExistence type="predicted"/>
<reference evidence="1" key="1">
    <citation type="submission" date="2023-04" db="EMBL/GenBank/DDBJ databases">
        <title>Assessment of the microbiological origin of a defect in Grana Padano cheese.</title>
        <authorList>
            <person name="Zago M."/>
            <person name="Rossetti L."/>
            <person name="Bonvini B."/>
            <person name="Carminati D."/>
            <person name="Giraffa G."/>
        </authorList>
    </citation>
    <scope>NUCLEOTIDE SEQUENCE</scope>
    <source>
        <strain evidence="1">4990</strain>
    </source>
</reference>
<dbReference type="EMBL" id="JARUIS010000017">
    <property type="protein sequence ID" value="MDS1004194.1"/>
    <property type="molecule type" value="Genomic_DNA"/>
</dbReference>
<dbReference type="AlphaFoldDB" id="A0AAE4JVM7"/>
<dbReference type="RefSeq" id="WP_310943872.1">
    <property type="nucleotide sequence ID" value="NZ_JARUIS010000017.1"/>
</dbReference>
<accession>A0AAE4JVM7</accession>
<name>A0AAE4JVM7_CLOSG</name>